<dbReference type="Gene3D" id="1.25.40.410">
    <property type="match status" value="1"/>
</dbReference>
<dbReference type="Pfam" id="PF14429">
    <property type="entry name" value="DOCK-C2"/>
    <property type="match status" value="1"/>
</dbReference>
<proteinExistence type="inferred from homology"/>
<gene>
    <name evidence="7" type="ORF">DdX_09095</name>
</gene>
<dbReference type="GO" id="GO:0016477">
    <property type="term" value="P:cell migration"/>
    <property type="evidence" value="ECO:0007669"/>
    <property type="project" value="TreeGrafter"/>
</dbReference>
<dbReference type="GO" id="GO:0007520">
    <property type="term" value="P:myoblast fusion"/>
    <property type="evidence" value="ECO:0007669"/>
    <property type="project" value="TreeGrafter"/>
</dbReference>
<dbReference type="PANTHER" id="PTHR45653:SF10">
    <property type="entry name" value="MYOBLAST CITY, ISOFORM B"/>
    <property type="match status" value="1"/>
</dbReference>
<feature type="domain" description="C2 DOCK-type" evidence="5">
    <location>
        <begin position="398"/>
        <end position="602"/>
    </location>
</feature>
<dbReference type="Pfam" id="PF23554">
    <property type="entry name" value="TPR_DOCK"/>
    <property type="match status" value="1"/>
</dbReference>
<dbReference type="Proteomes" id="UP001201812">
    <property type="component" value="Unassembled WGS sequence"/>
</dbReference>
<dbReference type="InterPro" id="IPR035892">
    <property type="entry name" value="C2_domain_sf"/>
</dbReference>
<accession>A0AAD4N4R3</accession>
<feature type="domain" description="DOCKER" evidence="6">
    <location>
        <begin position="1336"/>
        <end position="1757"/>
    </location>
</feature>
<dbReference type="InterPro" id="IPR026791">
    <property type="entry name" value="DOCK"/>
</dbReference>
<evidence type="ECO:0000313" key="8">
    <source>
        <dbReference type="Proteomes" id="UP001201812"/>
    </source>
</evidence>
<dbReference type="PROSITE" id="PS51650">
    <property type="entry name" value="C2_DOCK"/>
    <property type="match status" value="1"/>
</dbReference>
<evidence type="ECO:0000256" key="2">
    <source>
        <dbReference type="ARBA" id="ARBA00022658"/>
    </source>
</evidence>
<feature type="region of interest" description="Disordered" evidence="4">
    <location>
        <begin position="1938"/>
        <end position="1970"/>
    </location>
</feature>
<dbReference type="InterPro" id="IPR056372">
    <property type="entry name" value="TPR_DOCK"/>
</dbReference>
<dbReference type="GO" id="GO:0007264">
    <property type="term" value="P:small GTPase-mediated signal transduction"/>
    <property type="evidence" value="ECO:0007669"/>
    <property type="project" value="InterPro"/>
</dbReference>
<comment type="caution">
    <text evidence="7">The sequence shown here is derived from an EMBL/GenBank/DDBJ whole genome shotgun (WGS) entry which is preliminary data.</text>
</comment>
<dbReference type="PROSITE" id="PS51651">
    <property type="entry name" value="DOCKER"/>
    <property type="match status" value="1"/>
</dbReference>
<evidence type="ECO:0000313" key="7">
    <source>
        <dbReference type="EMBL" id="KAI1713577.1"/>
    </source>
</evidence>
<feature type="region of interest" description="Disordered" evidence="4">
    <location>
        <begin position="1838"/>
        <end position="1878"/>
    </location>
</feature>
<name>A0AAD4N4R3_9BILA</name>
<dbReference type="InterPro" id="IPR046773">
    <property type="entry name" value="DOCKER_Lobe_C"/>
</dbReference>
<dbReference type="Pfam" id="PF20421">
    <property type="entry name" value="DHR-2_Lobe_C"/>
    <property type="match status" value="1"/>
</dbReference>
<dbReference type="PANTHER" id="PTHR45653">
    <property type="entry name" value="DEDICATOR OF CYTOKINESIS"/>
    <property type="match status" value="1"/>
</dbReference>
<dbReference type="Gene3D" id="2.30.30.40">
    <property type="entry name" value="SH3 Domains"/>
    <property type="match status" value="1"/>
</dbReference>
<comment type="similarity">
    <text evidence="3">Belongs to the DOCK family.</text>
</comment>
<organism evidence="7 8">
    <name type="scientific">Ditylenchus destructor</name>
    <dbReference type="NCBI Taxonomy" id="166010"/>
    <lineage>
        <taxon>Eukaryota</taxon>
        <taxon>Metazoa</taxon>
        <taxon>Ecdysozoa</taxon>
        <taxon>Nematoda</taxon>
        <taxon>Chromadorea</taxon>
        <taxon>Rhabditida</taxon>
        <taxon>Tylenchina</taxon>
        <taxon>Tylenchomorpha</taxon>
        <taxon>Sphaerularioidea</taxon>
        <taxon>Anguinidae</taxon>
        <taxon>Anguininae</taxon>
        <taxon>Ditylenchus</taxon>
    </lineage>
</organism>
<evidence type="ECO:0000259" key="5">
    <source>
        <dbReference type="PROSITE" id="PS51650"/>
    </source>
</evidence>
<evidence type="ECO:0000256" key="1">
    <source>
        <dbReference type="ARBA" id="ARBA00022553"/>
    </source>
</evidence>
<keyword evidence="8" id="KW-1185">Reference proteome</keyword>
<dbReference type="GO" id="GO:0005886">
    <property type="term" value="C:plasma membrane"/>
    <property type="evidence" value="ECO:0007669"/>
    <property type="project" value="TreeGrafter"/>
</dbReference>
<feature type="compositionally biased region" description="Polar residues" evidence="4">
    <location>
        <begin position="1796"/>
        <end position="1807"/>
    </location>
</feature>
<dbReference type="GO" id="GO:0005737">
    <property type="term" value="C:cytoplasm"/>
    <property type="evidence" value="ECO:0007669"/>
    <property type="project" value="TreeGrafter"/>
</dbReference>
<dbReference type="SUPFAM" id="SSF48371">
    <property type="entry name" value="ARM repeat"/>
    <property type="match status" value="1"/>
</dbReference>
<reference evidence="7" key="1">
    <citation type="submission" date="2022-01" db="EMBL/GenBank/DDBJ databases">
        <title>Genome Sequence Resource for Two Populations of Ditylenchus destructor, the Migratory Endoparasitic Phytonematode.</title>
        <authorList>
            <person name="Zhang H."/>
            <person name="Lin R."/>
            <person name="Xie B."/>
        </authorList>
    </citation>
    <scope>NUCLEOTIDE SEQUENCE</scope>
    <source>
        <strain evidence="7">BazhouSP</strain>
    </source>
</reference>
<dbReference type="InterPro" id="IPR043161">
    <property type="entry name" value="DOCK_C_lobe_A"/>
</dbReference>
<dbReference type="InterPro" id="IPR046769">
    <property type="entry name" value="DOCKER_Lobe_A"/>
</dbReference>
<dbReference type="InterPro" id="IPR027357">
    <property type="entry name" value="DOCKER_dom"/>
</dbReference>
<feature type="compositionally biased region" description="Polar residues" evidence="4">
    <location>
        <begin position="1847"/>
        <end position="1872"/>
    </location>
</feature>
<dbReference type="Gene3D" id="1.20.58.740">
    <property type="match status" value="1"/>
</dbReference>
<dbReference type="InterPro" id="IPR027007">
    <property type="entry name" value="C2_DOCK-type_domain"/>
</dbReference>
<dbReference type="CDD" id="cd11684">
    <property type="entry name" value="DHR2_DOCK"/>
    <property type="match status" value="1"/>
</dbReference>
<dbReference type="Pfam" id="PF06920">
    <property type="entry name" value="DHR-2_Lobe_A"/>
    <property type="match status" value="1"/>
</dbReference>
<dbReference type="EMBL" id="JAKKPZ010000015">
    <property type="protein sequence ID" value="KAI1713577.1"/>
    <property type="molecule type" value="Genomic_DNA"/>
</dbReference>
<evidence type="ECO:0000256" key="4">
    <source>
        <dbReference type="SAM" id="MobiDB-lite"/>
    </source>
</evidence>
<dbReference type="GO" id="GO:0031267">
    <property type="term" value="F:small GTPase binding"/>
    <property type="evidence" value="ECO:0007669"/>
    <property type="project" value="TreeGrafter"/>
</dbReference>
<protein>
    <submittedName>
        <fullName evidence="7">Dock homology region 2 domain-containing protein</fullName>
    </submittedName>
</protein>
<dbReference type="Gene3D" id="2.60.40.150">
    <property type="entry name" value="C2 domain"/>
    <property type="match status" value="1"/>
</dbReference>
<sequence>MDLHPTYIAVCNFCPAPVEKSQKEDENSFLKTLPPLLPLWIGEKLRILASHGDWCYGHYEAEPSKCGIFPKSHVDQKSKSNINETDQLIAEITTTVKIWWKCVKLIARKIDLGNHCMGLNMHIRNQLGRTIRAEELSVVNAYRQHELAYAKITSCDCQTAFFDQNISTGSASDKFAILIDINNPIPEQKPPDVDGTFEMVLSIVNDRTKQVLNETLTLYWSRSSGRFSHDSCRALFVDLIEGEFKDDQLLLTAELLREVLVAEPSSKKNDTHPRSYVRQVFASGQLNLSEQLKDIADKEKREIFLNLTKESDPTQMLPSKSNSNKSGNGELTDCRTSLAITFQVMNCSSVEHFQQCYPDIFHPTQIATPKAHSLAILKRLHTFTEANNCSLTVDWFRRNEVFFQLGAADLHANGVKGADRNIEAVLTVLDNNGVTVDKCFESITPDRIIHTNCYRSRVMLHNDRPRFNEIIKIRLPKSATRNIHLRILLYNRKIIDKTTDPKADKKGDKPEKGPFALCFLHLIKNYVLQNDVEDDELLVYKIEPTKFDESNTAYINSCASKRQLMQQRAMATSAGNYNTLKPSQFRSDSVTNSSTSLNSSVNNMYNEKNTVHFRIIVNSSVHTTSYKLLQVLRWRENELALKDRIYELIGQANSSSSSLDSIATTEINTTDELLKLLPKFLDAIFEIAEHIPQYQKVVFEALVYVIRLCEEPKNGRQKTELERYLELFPSPNAHIFLLQNLISYVENDSYDQTQKQSRERLVPVLKSLGVLIRLIVISKSRQRTISELMVSSSSVEEHPMGELSAQMDGLLTALSELISDNSCRPTYQNAALKYLPSIIPSLIDFDIYEPLQLAKYILDIINRLTPGVHPRHKLVFLQEIIETDLFACLECRQLLLPKILDQLLALLSPPASETQLSAQILTDMVERLFPCSRASTVFQRGSDTELQLILFRCIRPLNRTMVMAMALKNSTSTSLQQCQRSLHVLLLALLDQFSAPSFLSYITIHLRTQMDRIDMLSEMLHMFRDLLDLNVVPAEWYQIHHLQHKLILKHTRFAKAFITQQIEHESNQSSINRQSHESQSLPAVAATIPGCMTNLWLEFLLTLVAFIKQSTVNNTKSGNTAHAANGYYEESTRDMREIAVRTLRSLWFSLKPETKMALIPIVITHVLEVALCEDQSHEITNIANVKTHTLQEISMPIFFDMFETEYYINLRAHRSRPSSNANVHYRQNDYVSFRSVSGQCNSIKPTNMSRFTEEFIKQLDPLFDNNHGGPGFRAKLKEMLKERLTTNPDLEKEVGREFAQKVDKLLELLLNYRQVRVQADCVENGMFCTLQLINFYQEIDQKSLYVDYLYKLHRLHMMLGNTVEAALTLKKHASLLNWNEELVEPYLMASKSRKKQFGDATTHLQLKESIYVEIADLLEKGEHWEQAIEVLKELVPVYEYILFDSQQLADLMRRLADLYTKTISTIRMEYNYFLVAFYGKDAPEYLSKRKFIFRGEKLEQWGNFKQRIMSNYFGFKFVESMEDCEDELQDAKGKYIQIVPVTAQPSPKYIELNKSPHRLSRWYYKHHQVLRFEQHRREIRPDTKWTALDSNDATKLWLKRKIISIEKPLPDILKFAQVVNEHELEISNPVEVAMLQMQEVNEALSEEAQLVNAGFDQNIVNLGGRIRGVVQANVGGGVKNYQTFFTKECEQQCTESEKKSIHLLRNVLLEHVAIVEYALYVYTNKSPQGNETFHNLLLQSFTAYKQNIEEQSKQKAPSILPPGASISFDFNSSASEQNSIITTPNSTMHRPHFSQERSVSMTATSEAGTPVANPSTLTSSSTTTVLFRQVPKAFLRSTMGRGKANIGSPSNTGTPTKKTSLSALGVQATSPVVPSRRASGGPLLPPLQMPGAHEIALLDPLAFSSPRFSSNSAMSDTVTGGTSTSNASSVVVMSSTLTHPRITPSDPPLLPPRRSGVHSSELRPRKMAVN</sequence>
<evidence type="ECO:0000259" key="6">
    <source>
        <dbReference type="PROSITE" id="PS51651"/>
    </source>
</evidence>
<keyword evidence="2" id="KW-0344">Guanine-nucleotide releasing factor</keyword>
<feature type="region of interest" description="Disordered" evidence="4">
    <location>
        <begin position="1781"/>
        <end position="1821"/>
    </location>
</feature>
<dbReference type="InterPro" id="IPR043162">
    <property type="entry name" value="DOCK_C_lobe_C"/>
</dbReference>
<evidence type="ECO:0000256" key="3">
    <source>
        <dbReference type="PROSITE-ProRule" id="PRU00983"/>
    </source>
</evidence>
<dbReference type="GO" id="GO:0005085">
    <property type="term" value="F:guanyl-nucleotide exchange factor activity"/>
    <property type="evidence" value="ECO:0007669"/>
    <property type="project" value="UniProtKB-KW"/>
</dbReference>
<keyword evidence="1" id="KW-0597">Phosphoprotein</keyword>
<dbReference type="InterPro" id="IPR016024">
    <property type="entry name" value="ARM-type_fold"/>
</dbReference>